<evidence type="ECO:0000313" key="9">
    <source>
        <dbReference type="Proteomes" id="UP000011910"/>
    </source>
</evidence>
<dbReference type="OrthoDB" id="9805159at2"/>
<keyword evidence="3 6" id="KW-0808">Transferase</keyword>
<dbReference type="Gene3D" id="2.60.40.1180">
    <property type="entry name" value="Golgi alpha-mannosidase II"/>
    <property type="match status" value="1"/>
</dbReference>
<evidence type="ECO:0000259" key="7">
    <source>
        <dbReference type="SMART" id="SM00642"/>
    </source>
</evidence>
<dbReference type="PATRIC" id="fig|1279009.4.peg.3025"/>
<feature type="binding site" evidence="6">
    <location>
        <position position="347"/>
    </location>
    <ligand>
        <name>alpha-maltose 1-phosphate</name>
        <dbReference type="ChEBI" id="CHEBI:63576"/>
    </ligand>
</feature>
<gene>
    <name evidence="8" type="primary">glgE1</name>
    <name evidence="6" type="synonym">glgE</name>
    <name evidence="8" type="ORF">ADICEAN_02985</name>
</gene>
<dbReference type="GO" id="GO:0030979">
    <property type="term" value="P:alpha-glucan biosynthetic process"/>
    <property type="evidence" value="ECO:0007669"/>
    <property type="project" value="UniProtKB-UniRule"/>
</dbReference>
<dbReference type="eggNOG" id="COG0366">
    <property type="taxonomic scope" value="Bacteria"/>
</dbReference>
<evidence type="ECO:0000256" key="2">
    <source>
        <dbReference type="ARBA" id="ARBA00022676"/>
    </source>
</evidence>
<dbReference type="InterPro" id="IPR013783">
    <property type="entry name" value="Ig-like_fold"/>
</dbReference>
<keyword evidence="2 6" id="KW-0328">Glycosyltransferase</keyword>
<feature type="binding site" evidence="6">
    <location>
        <position position="384"/>
    </location>
    <ligand>
        <name>alpha-maltose 1-phosphate</name>
        <dbReference type="ChEBI" id="CHEBI:63576"/>
    </ligand>
</feature>
<dbReference type="HAMAP" id="MF_02124">
    <property type="entry name" value="GlgE"/>
    <property type="match status" value="1"/>
</dbReference>
<evidence type="ECO:0000256" key="5">
    <source>
        <dbReference type="ARBA" id="ARBA00048735"/>
    </source>
</evidence>
<keyword evidence="9" id="KW-1185">Reference proteome</keyword>
<evidence type="ECO:0000256" key="4">
    <source>
        <dbReference type="ARBA" id="ARBA00023277"/>
    </source>
</evidence>
<reference evidence="8 9" key="1">
    <citation type="journal article" date="2013" name="Genome Announc.">
        <title>Draft Genome Sequence of Cesiribacter andamanensis Strain AMV16T, Isolated from a Soil Sample from a Mud Volcano in the Andaman Islands, India.</title>
        <authorList>
            <person name="Shivaji S."/>
            <person name="Ara S."/>
            <person name="Begum Z."/>
            <person name="Srinivas T.N."/>
            <person name="Singh A."/>
            <person name="Kumar Pinnaka A."/>
        </authorList>
    </citation>
    <scope>NUCLEOTIDE SEQUENCE [LARGE SCALE GENOMIC DNA]</scope>
    <source>
        <strain evidence="8 9">AMV16</strain>
    </source>
</reference>
<dbReference type="STRING" id="1279009.ADICEAN_02985"/>
<dbReference type="InterPro" id="IPR021828">
    <property type="entry name" value="GlgE_dom_N/S"/>
</dbReference>
<feature type="domain" description="Glycosyl hydrolase family 13 catalytic" evidence="7">
    <location>
        <begin position="204"/>
        <end position="549"/>
    </location>
</feature>
<dbReference type="EMBL" id="AODQ01000084">
    <property type="protein sequence ID" value="EMR01883.1"/>
    <property type="molecule type" value="Genomic_DNA"/>
</dbReference>
<dbReference type="InterPro" id="IPR006047">
    <property type="entry name" value="GH13_cat_dom"/>
</dbReference>
<dbReference type="InterPro" id="IPR026585">
    <property type="entry name" value="GlgE"/>
</dbReference>
<dbReference type="Pfam" id="PF11896">
    <property type="entry name" value="GlgE_dom_N_S"/>
    <property type="match status" value="1"/>
</dbReference>
<dbReference type="SUPFAM" id="SSF51445">
    <property type="entry name" value="(Trans)glycosidases"/>
    <property type="match status" value="1"/>
</dbReference>
<feature type="binding site" evidence="6">
    <location>
        <position position="312"/>
    </location>
    <ligand>
        <name>alpha-maltose 1-phosphate</name>
        <dbReference type="ChEBI" id="CHEBI:63576"/>
    </ligand>
</feature>
<name>M7MZN0_9BACT</name>
<dbReference type="EC" id="2.4.99.16" evidence="6"/>
<proteinExistence type="inferred from homology"/>
<dbReference type="PANTHER" id="PTHR47786">
    <property type="entry name" value="ALPHA-1,4-GLUCAN:MALTOSE-1-PHOSPHATE MALTOSYLTRANSFERASE"/>
    <property type="match status" value="1"/>
</dbReference>
<protein>
    <recommendedName>
        <fullName evidence="6">Alpha-1,4-glucan:maltose-1-phosphate maltosyltransferase</fullName>
        <shortName evidence="6">GMPMT</shortName>
        <ecNumber evidence="6">2.4.99.16</ecNumber>
    </recommendedName>
    <alternativeName>
        <fullName evidence="6">(1-&gt;4)-alpha-D-glucan:maltose-1-phosphate alpha-D-maltosyltransferase</fullName>
    </alternativeName>
</protein>
<accession>M7MZN0</accession>
<dbReference type="AlphaFoldDB" id="M7MZN0"/>
<dbReference type="InterPro" id="IPR049171">
    <property type="entry name" value="GLGE_C"/>
</dbReference>
<dbReference type="GO" id="GO:0016758">
    <property type="term" value="F:hexosyltransferase activity"/>
    <property type="evidence" value="ECO:0007669"/>
    <property type="project" value="UniProtKB-UniRule"/>
</dbReference>
<sequence length="656" mass="76545">MIQNYEGRKRVIIENVVPQLECGAYPAKRTPSEPCTVEATIFADGHDVIQAKLLYRHSSKRQWQAQRMHPLGNDRWQASFTPDREGEWEYTIQGWIDHYQSWLHGLIRKFEANQDIGVELQIGAQLLEEAQGRLPEKEARRLGKILQQYQATADAAAAVSLAQFPELVELMYRSHEKNGDIKQYEKTLKLQVERERARFSAWYEFFPRSAAAEPGKHGTFRDCIRLLPRIAEMGFDVIYFPPIHPIGEKNRKGKNNALTAEPGDVGSPWAIGSRLGGHKSIHPDLGTDEDFRELVEQARQHGIEIALDYALQCAPDHPYVQEHPQWFKWRPDGTVQYAENPPKKYQDVLPFNFENDDWQNLWQELKTIFDYWIARGVKIFRVDNPHTKPLPFWEWVIRAIQKKNPEVLFLAEAFTKPRVMERLAKVGFTQSYTYFTWRVSKEDLEQYARDLTQTEAREYFRPNFWPNTPDILPPHLSQGGDNAHLSRLILAATMSSNWGMYGPVYEFGLNQPMPTKEEYVNNEKYQLHHWDWNRKTRISEAITRINQIRRENEALQYTHNIVLGETDNAHLFAFAKKAPQGNNIVLVVVNLDHRWKQGGWVKVPLQQLGLPTQLQYQVRDLLSGHTYNWQNEWNYVELEPSHMPAHVLRLELPDSP</sequence>
<organism evidence="8 9">
    <name type="scientific">Cesiribacter andamanensis AMV16</name>
    <dbReference type="NCBI Taxonomy" id="1279009"/>
    <lineage>
        <taxon>Bacteria</taxon>
        <taxon>Pseudomonadati</taxon>
        <taxon>Bacteroidota</taxon>
        <taxon>Cytophagia</taxon>
        <taxon>Cytophagales</taxon>
        <taxon>Cesiribacteraceae</taxon>
        <taxon>Cesiribacter</taxon>
    </lineage>
</organism>
<evidence type="ECO:0000256" key="3">
    <source>
        <dbReference type="ARBA" id="ARBA00022679"/>
    </source>
</evidence>
<dbReference type="GO" id="GO:0004553">
    <property type="term" value="F:hydrolase activity, hydrolyzing O-glycosyl compounds"/>
    <property type="evidence" value="ECO:0007669"/>
    <property type="project" value="InterPro"/>
</dbReference>
<evidence type="ECO:0000256" key="6">
    <source>
        <dbReference type="HAMAP-Rule" id="MF_02124"/>
    </source>
</evidence>
<feature type="binding site" evidence="6">
    <location>
        <begin position="524"/>
        <end position="525"/>
    </location>
    <ligand>
        <name>alpha-maltose 1-phosphate</name>
        <dbReference type="ChEBI" id="CHEBI:63576"/>
    </ligand>
</feature>
<dbReference type="Gene3D" id="3.20.20.80">
    <property type="entry name" value="Glycosidases"/>
    <property type="match status" value="1"/>
</dbReference>
<evidence type="ECO:0000313" key="8">
    <source>
        <dbReference type="EMBL" id="EMR01883.1"/>
    </source>
</evidence>
<dbReference type="SMART" id="SM00642">
    <property type="entry name" value="Aamy"/>
    <property type="match status" value="1"/>
</dbReference>
<dbReference type="Pfam" id="PF21702">
    <property type="entry name" value="GLGE_C"/>
    <property type="match status" value="1"/>
</dbReference>
<dbReference type="Gene3D" id="1.20.58.80">
    <property type="entry name" value="Phosphotransferase system, lactose/cellobiose-type IIA subunit"/>
    <property type="match status" value="1"/>
</dbReference>
<dbReference type="Gene3D" id="2.60.40.10">
    <property type="entry name" value="Immunoglobulins"/>
    <property type="match status" value="1"/>
</dbReference>
<comment type="caution">
    <text evidence="8">The sequence shown here is derived from an EMBL/GenBank/DDBJ whole genome shotgun (WGS) entry which is preliminary data.</text>
</comment>
<dbReference type="InterPro" id="IPR017853">
    <property type="entry name" value="GH"/>
</dbReference>
<dbReference type="Proteomes" id="UP000011910">
    <property type="component" value="Unassembled WGS sequence"/>
</dbReference>
<dbReference type="CDD" id="cd11344">
    <property type="entry name" value="AmyAc_GlgE_like"/>
    <property type="match status" value="1"/>
</dbReference>
<feature type="active site" description="Nucleophile" evidence="6">
    <location>
        <position position="383"/>
    </location>
</feature>
<comment type="function">
    <text evidence="6">Maltosyltransferase that uses maltose 1-phosphate (M1P) as the sugar donor to elongate linear or branched alpha-(1-&gt;4)-glucans. Is involved in a branched alpha-glucan biosynthetic pathway from trehalose, together with TreS, Mak and GlgB.</text>
</comment>
<evidence type="ECO:0000256" key="1">
    <source>
        <dbReference type="ARBA" id="ARBA00011738"/>
    </source>
</evidence>
<dbReference type="InterPro" id="IPR013780">
    <property type="entry name" value="Glyco_hydro_b"/>
</dbReference>
<dbReference type="RefSeq" id="WP_009196372.1">
    <property type="nucleotide sequence ID" value="NZ_AODQ01000084.1"/>
</dbReference>
<keyword evidence="4 6" id="KW-0119">Carbohydrate metabolism</keyword>
<comment type="similarity">
    <text evidence="6">Belongs to the glycosyl hydrolase 13 family. GlgE subfamily.</text>
</comment>
<feature type="site" description="Transition state stabilizer" evidence="6">
    <location>
        <position position="470"/>
    </location>
</feature>
<feature type="binding site" evidence="6">
    <location>
        <position position="252"/>
    </location>
    <ligand>
        <name>alpha-maltose 1-phosphate</name>
        <dbReference type="ChEBI" id="CHEBI:63576"/>
    </ligand>
</feature>
<dbReference type="PANTHER" id="PTHR47786:SF2">
    <property type="entry name" value="GLYCOSYL HYDROLASE FAMILY 13 CATALYTIC DOMAIN-CONTAINING PROTEIN"/>
    <property type="match status" value="1"/>
</dbReference>
<feature type="active site" description="Proton donor" evidence="6">
    <location>
        <position position="412"/>
    </location>
</feature>
<dbReference type="Pfam" id="PF00128">
    <property type="entry name" value="Alpha-amylase"/>
    <property type="match status" value="1"/>
</dbReference>
<comment type="subunit">
    <text evidence="1 6">Homodimer.</text>
</comment>
<comment type="catalytic activity">
    <reaction evidence="5 6">
        <text>alpha-maltose 1-phosphate + [(1-&gt;4)-alpha-D-glucosyl](n) = [(1-&gt;4)-alpha-D-glucosyl](n+2) + phosphate</text>
        <dbReference type="Rhea" id="RHEA:42692"/>
        <dbReference type="Rhea" id="RHEA-COMP:9584"/>
        <dbReference type="Rhea" id="RHEA-COMP:10183"/>
        <dbReference type="ChEBI" id="CHEBI:15444"/>
        <dbReference type="ChEBI" id="CHEBI:43474"/>
        <dbReference type="ChEBI" id="CHEBI:63576"/>
        <dbReference type="EC" id="2.4.99.16"/>
    </reaction>
</comment>